<dbReference type="InterPro" id="IPR009057">
    <property type="entry name" value="Homeodomain-like_sf"/>
</dbReference>
<evidence type="ECO:0000256" key="1">
    <source>
        <dbReference type="SAM" id="MobiDB-lite"/>
    </source>
</evidence>
<reference evidence="3" key="2">
    <citation type="journal article" date="2023" name="Int. J. Mol. Sci.">
        <title>De Novo Assembly and Annotation of 11 Diverse Shrub Willow (Salix) Genomes Reveals Novel Gene Organization in Sex-Linked Regions.</title>
        <authorList>
            <person name="Hyden B."/>
            <person name="Feng K."/>
            <person name="Yates T.B."/>
            <person name="Jawdy S."/>
            <person name="Cereghino C."/>
            <person name="Smart L.B."/>
            <person name="Muchero W."/>
        </authorList>
    </citation>
    <scope>NUCLEOTIDE SEQUENCE</scope>
    <source>
        <tissue evidence="3">Shoot tip</tissue>
    </source>
</reference>
<dbReference type="InterPro" id="IPR001005">
    <property type="entry name" value="SANT/Myb"/>
</dbReference>
<dbReference type="PANTHER" id="PTHR44042">
    <property type="entry name" value="DUPLICATED HOMEODOMAIN-LIKE SUPERFAMILY PROTEIN-RELATED"/>
    <property type="match status" value="1"/>
</dbReference>
<protein>
    <recommendedName>
        <fullName evidence="2">Myb-like domain-containing protein</fullName>
    </recommendedName>
</protein>
<proteinExistence type="predicted"/>
<dbReference type="SUPFAM" id="SSF46689">
    <property type="entry name" value="Homeodomain-like"/>
    <property type="match status" value="1"/>
</dbReference>
<dbReference type="EMBL" id="JAPFFI010000008">
    <property type="protein sequence ID" value="KAJ6385102.1"/>
    <property type="molecule type" value="Genomic_DNA"/>
</dbReference>
<sequence length="275" mass="30495">MKWEMDILSPASYHSSSNWLPEESKNTKWTPAENKAFENALAIYDKETPDRWYKVAAMIPGKTIGDVIKQYKELELDVSYIEAGLIPVPGYSSSPFTLDWVNGNGYGYDGFKQSYGLGGKRSSTRSTYRSGEKERGSMDRGRAQAVSDGLEELSGGKDKRRASIHDITTVNLNETRTPSPENKITSPDQSGAISQQPNSAAMPRTHFQWNQPNIGATLAFNSTNANMFMSSPYGINSYGLKMQGQNPHRGAVHDSYSGQQTMGFQMQSSQHYPHG</sequence>
<reference evidence="3" key="1">
    <citation type="submission" date="2022-10" db="EMBL/GenBank/DDBJ databases">
        <authorList>
            <person name="Hyden B.L."/>
            <person name="Feng K."/>
            <person name="Yates T."/>
            <person name="Jawdy S."/>
            <person name="Smart L.B."/>
            <person name="Muchero W."/>
        </authorList>
    </citation>
    <scope>NUCLEOTIDE SEQUENCE</scope>
    <source>
        <tissue evidence="3">Shoot tip</tissue>
    </source>
</reference>
<name>A0ABQ9BH07_9ROSI</name>
<organism evidence="3 4">
    <name type="scientific">Salix suchowensis</name>
    <dbReference type="NCBI Taxonomy" id="1278906"/>
    <lineage>
        <taxon>Eukaryota</taxon>
        <taxon>Viridiplantae</taxon>
        <taxon>Streptophyta</taxon>
        <taxon>Embryophyta</taxon>
        <taxon>Tracheophyta</taxon>
        <taxon>Spermatophyta</taxon>
        <taxon>Magnoliopsida</taxon>
        <taxon>eudicotyledons</taxon>
        <taxon>Gunneridae</taxon>
        <taxon>Pentapetalae</taxon>
        <taxon>rosids</taxon>
        <taxon>fabids</taxon>
        <taxon>Malpighiales</taxon>
        <taxon>Salicaceae</taxon>
        <taxon>Saliceae</taxon>
        <taxon>Salix</taxon>
    </lineage>
</organism>
<feature type="compositionally biased region" description="Basic and acidic residues" evidence="1">
    <location>
        <begin position="130"/>
        <end position="142"/>
    </location>
</feature>
<evidence type="ECO:0000313" key="3">
    <source>
        <dbReference type="EMBL" id="KAJ6385102.1"/>
    </source>
</evidence>
<gene>
    <name evidence="3" type="ORF">OIU77_028328</name>
</gene>
<evidence type="ECO:0000259" key="2">
    <source>
        <dbReference type="SMART" id="SM00717"/>
    </source>
</evidence>
<feature type="domain" description="Myb-like" evidence="2">
    <location>
        <begin position="25"/>
        <end position="77"/>
    </location>
</feature>
<dbReference type="Pfam" id="PF00249">
    <property type="entry name" value="Myb_DNA-binding"/>
    <property type="match status" value="1"/>
</dbReference>
<feature type="region of interest" description="Disordered" evidence="1">
    <location>
        <begin position="118"/>
        <end position="158"/>
    </location>
</feature>
<dbReference type="Gene3D" id="1.10.10.60">
    <property type="entry name" value="Homeodomain-like"/>
    <property type="match status" value="1"/>
</dbReference>
<accession>A0ABQ9BH07</accession>
<evidence type="ECO:0000313" key="4">
    <source>
        <dbReference type="Proteomes" id="UP001141253"/>
    </source>
</evidence>
<dbReference type="PANTHER" id="PTHR44042:SF41">
    <property type="entry name" value="DUPLICATED HOMEODOMAIN-LIKE SUPERFAMILY PROTEIN-RELATED"/>
    <property type="match status" value="1"/>
</dbReference>
<dbReference type="SMART" id="SM00717">
    <property type="entry name" value="SANT"/>
    <property type="match status" value="1"/>
</dbReference>
<comment type="caution">
    <text evidence="3">The sequence shown here is derived from an EMBL/GenBank/DDBJ whole genome shotgun (WGS) entry which is preliminary data.</text>
</comment>
<dbReference type="Proteomes" id="UP001141253">
    <property type="component" value="Chromosome 9"/>
</dbReference>
<keyword evidence="4" id="KW-1185">Reference proteome</keyword>
<feature type="compositionally biased region" description="Polar residues" evidence="1">
    <location>
        <begin position="173"/>
        <end position="199"/>
    </location>
</feature>
<feature type="region of interest" description="Disordered" evidence="1">
    <location>
        <begin position="173"/>
        <end position="201"/>
    </location>
</feature>
<dbReference type="CDD" id="cd00167">
    <property type="entry name" value="SANT"/>
    <property type="match status" value="1"/>
</dbReference>